<evidence type="ECO:0000313" key="2">
    <source>
        <dbReference type="Proteomes" id="UP001139290"/>
    </source>
</evidence>
<evidence type="ECO:0000313" key="1">
    <source>
        <dbReference type="EMBL" id="MCO5781389.1"/>
    </source>
</evidence>
<dbReference type="InterPro" id="IPR016032">
    <property type="entry name" value="Sig_transdc_resp-reg_C-effctor"/>
</dbReference>
<reference evidence="1" key="1">
    <citation type="submission" date="2021-11" db="EMBL/GenBank/DDBJ databases">
        <title>Citrobacter meridianamericanus sp. nov. isolated from soil.</title>
        <authorList>
            <person name="Furlan J.P.R."/>
            <person name="Stehling E.G."/>
        </authorList>
    </citation>
    <scope>NUCLEOTIDE SEQUENCE</scope>
    <source>
        <strain evidence="1">BR102</strain>
    </source>
</reference>
<accession>A0ABT1B699</accession>
<keyword evidence="2" id="KW-1185">Reference proteome</keyword>
<dbReference type="Proteomes" id="UP001139290">
    <property type="component" value="Unassembled WGS sequence"/>
</dbReference>
<proteinExistence type="predicted"/>
<name>A0ABT1B699_9ENTR</name>
<protein>
    <recommendedName>
        <fullName evidence="3">LuxR family transcriptional regulator</fullName>
    </recommendedName>
</protein>
<dbReference type="Gene3D" id="3.40.50.2300">
    <property type="match status" value="1"/>
</dbReference>
<sequence>MTKIVPNTFCLYSNITFSALVDELNDEFRRLQPGRDTMCVMFTDGDAATPLRVNPACRKTFFIVSLVRSVLDVSPSIHAGADLVVSKKIQPAALKQQMLRALKARETNRFRPAKEWKRKCASITEQQVLALLLHGYPTSQVAERMNLTVQAVSRYRILAVKRAGLRNFNELVLDHIKYNRVLPALSEKGSRVSAK</sequence>
<organism evidence="1 2">
    <name type="scientific">Citrobacter meridianamericanus</name>
    <dbReference type="NCBI Taxonomy" id="2894201"/>
    <lineage>
        <taxon>Bacteria</taxon>
        <taxon>Pseudomonadati</taxon>
        <taxon>Pseudomonadota</taxon>
        <taxon>Gammaproteobacteria</taxon>
        <taxon>Enterobacterales</taxon>
        <taxon>Enterobacteriaceae</taxon>
        <taxon>Citrobacter</taxon>
    </lineage>
</organism>
<gene>
    <name evidence="1" type="ORF">LOD26_08610</name>
</gene>
<dbReference type="RefSeq" id="WP_187259701.1">
    <property type="nucleotide sequence ID" value="NZ_CP101040.1"/>
</dbReference>
<evidence type="ECO:0008006" key="3">
    <source>
        <dbReference type="Google" id="ProtNLM"/>
    </source>
</evidence>
<dbReference type="EMBL" id="JAJJVQ010000002">
    <property type="protein sequence ID" value="MCO5781389.1"/>
    <property type="molecule type" value="Genomic_DNA"/>
</dbReference>
<dbReference type="SUPFAM" id="SSF46894">
    <property type="entry name" value="C-terminal effector domain of the bipartite response regulators"/>
    <property type="match status" value="1"/>
</dbReference>
<comment type="caution">
    <text evidence="1">The sequence shown here is derived from an EMBL/GenBank/DDBJ whole genome shotgun (WGS) entry which is preliminary data.</text>
</comment>